<dbReference type="InterPro" id="IPR003018">
    <property type="entry name" value="GAF"/>
</dbReference>
<dbReference type="PROSITE" id="PS50110">
    <property type="entry name" value="RESPONSE_REGULATORY"/>
    <property type="match status" value="1"/>
</dbReference>
<dbReference type="Gene3D" id="3.30.450.270">
    <property type="match status" value="1"/>
</dbReference>
<dbReference type="EC" id="2.7.13.3" evidence="2"/>
<dbReference type="PROSITE" id="PS50046">
    <property type="entry name" value="PHYTOCHROME_2"/>
    <property type="match status" value="1"/>
</dbReference>
<reference evidence="15 16" key="1">
    <citation type="journal article" date="2020" name="Microb. Ecol.">
        <title>Ecogenomics of the Marine Benthic Filamentous Cyanobacterium Adonisia.</title>
        <authorList>
            <person name="Walter J.M."/>
            <person name="Coutinho F.H."/>
            <person name="Leomil L."/>
            <person name="Hargreaves P.I."/>
            <person name="Campeao M.E."/>
            <person name="Vieira V.V."/>
            <person name="Silva B.S."/>
            <person name="Fistarol G.O."/>
            <person name="Salomon P.S."/>
            <person name="Sawabe T."/>
            <person name="Mino S."/>
            <person name="Hosokawa M."/>
            <person name="Miyashita H."/>
            <person name="Maruyama F."/>
            <person name="van Verk M.C."/>
            <person name="Dutilh B.E."/>
            <person name="Thompson C.C."/>
            <person name="Thompson F.L."/>
        </authorList>
    </citation>
    <scope>NUCLEOTIDE SEQUENCE [LARGE SCALE GENOMIC DNA]</scope>
    <source>
        <strain evidence="15 16">CCMR0081</strain>
    </source>
</reference>
<protein>
    <recommendedName>
        <fullName evidence="2">histidine kinase</fullName>
        <ecNumber evidence="2">2.7.13.3</ecNumber>
    </recommendedName>
</protein>
<keyword evidence="6" id="KW-0808">Transferase</keyword>
<dbReference type="GO" id="GO:0000160">
    <property type="term" value="P:phosphorelay signal transduction system"/>
    <property type="evidence" value="ECO:0007669"/>
    <property type="project" value="InterPro"/>
</dbReference>
<dbReference type="SMART" id="SM00065">
    <property type="entry name" value="GAF"/>
    <property type="match status" value="1"/>
</dbReference>
<evidence type="ECO:0000256" key="7">
    <source>
        <dbReference type="ARBA" id="ARBA00022741"/>
    </source>
</evidence>
<dbReference type="InterPro" id="IPR011102">
    <property type="entry name" value="Sig_transdc_His_kinase_HWE"/>
</dbReference>
<feature type="domain" description="Phytochrome chromophore attachment site" evidence="13">
    <location>
        <begin position="149"/>
        <end position="305"/>
    </location>
</feature>
<evidence type="ECO:0000313" key="15">
    <source>
        <dbReference type="EMBL" id="NEZ57124.1"/>
    </source>
</evidence>
<keyword evidence="11" id="KW-0675">Receptor</keyword>
<dbReference type="InterPro" id="IPR013654">
    <property type="entry name" value="PAS_2"/>
</dbReference>
<dbReference type="InterPro" id="IPR029016">
    <property type="entry name" value="GAF-like_dom_sf"/>
</dbReference>
<evidence type="ECO:0000259" key="13">
    <source>
        <dbReference type="PROSITE" id="PS50046"/>
    </source>
</evidence>
<dbReference type="Pfam" id="PF00072">
    <property type="entry name" value="Response_reg"/>
    <property type="match status" value="1"/>
</dbReference>
<evidence type="ECO:0000256" key="2">
    <source>
        <dbReference type="ARBA" id="ARBA00012438"/>
    </source>
</evidence>
<accession>A0A6M0RLJ6</accession>
<evidence type="ECO:0000256" key="6">
    <source>
        <dbReference type="ARBA" id="ARBA00022679"/>
    </source>
</evidence>
<feature type="modified residue" description="4-aspartylphosphate" evidence="12">
    <location>
        <position position="790"/>
    </location>
</feature>
<proteinExistence type="predicted"/>
<gene>
    <name evidence="15" type="ORF">DXZ20_15855</name>
</gene>
<dbReference type="InterPro" id="IPR013515">
    <property type="entry name" value="Phytochrome_cen-reg"/>
</dbReference>
<dbReference type="InterPro" id="IPR001789">
    <property type="entry name" value="Sig_transdc_resp-reg_receiver"/>
</dbReference>
<dbReference type="PANTHER" id="PTHR41523">
    <property type="entry name" value="TWO-COMPONENT SYSTEM SENSOR PROTEIN"/>
    <property type="match status" value="1"/>
</dbReference>
<evidence type="ECO:0000256" key="5">
    <source>
        <dbReference type="ARBA" id="ARBA00022606"/>
    </source>
</evidence>
<dbReference type="InterPro" id="IPR043150">
    <property type="entry name" value="Phytochrome_PHY_sf"/>
</dbReference>
<dbReference type="SUPFAM" id="SSF52172">
    <property type="entry name" value="CheY-like"/>
    <property type="match status" value="1"/>
</dbReference>
<dbReference type="InterPro" id="IPR001294">
    <property type="entry name" value="Phytochrome"/>
</dbReference>
<keyword evidence="10" id="KW-0157">Chromophore</keyword>
<dbReference type="Gene3D" id="3.40.50.2300">
    <property type="match status" value="1"/>
</dbReference>
<sequence length="852" mass="94699">MSADLAQQWEIALTTCAQEPIHSPGVIQSFGALLATDRALEYITHVSDNLSNLLGHETDGISADVLGQPLDAILPDTLVHDLNNACGLSTITTQRHRLGIYEIHGCWLDVSVHCSSTHTLIELEPVTENLDTHTPLLMRAQLMLEKTSSSEQLLALAVKELRNTTGFDRVMAYRFLPDGSGEVVAEASSPGAQSYLGLRYPASDIPDTTRRLFWKTGVRIVADVHAPMAPILALDKTEADLDLSLALIRGSSLIHGEYLKNMGVTASMAIAITVQGQLWGLFALHHRQSKVIPPDLRTVVELFRQLFSLQFQQILAEERFRDRKQAASILDKLFSIQADQATPKDWIKIIIQASQPFCQLLSAHGVAFISEQQVLASYGNSPSTSTVLALANHHNDHGQTDITTIECLQDLDMPDVKTWGSSAGGLCFTIPSDAPLYLIFFRNEILSDIRWAGNPESKELVEDSPKPKLRPRRSFEEYKQIVKDHCAPWTPSDLNIALEIRTELIRLARIKIQDFQQRQQNLLVAELNHRVKNILALIRSIARQTEMSTNSLEEYTTTLKSRIAALSAAHDLVTGYGLEWPNLRNLLAIELRPYLSDIVPRVTLTGPVIGLKANFVPTFVLVIHELTSNAAKYGALSVTSGNVTVQWYEHYGGIKLIWQESGGPTVTPPQRRGFGRDLIERAIPYEFEGEATIHFLSSGIRAEFWLPNNLIRWGQAGGTKPSPLANVPETDRLKPMEQIQVLVVEDSLLVAMEMESILKKIGLESITSAPSVARAFKYLRQESYQLCLLDIDLKQETSFEIADFLLEQGIPFAFTTGYNSKHALPNSLESVPLLKKPIDESKLEKLVSDLLS</sequence>
<evidence type="ECO:0000256" key="11">
    <source>
        <dbReference type="ARBA" id="ARBA00023170"/>
    </source>
</evidence>
<feature type="domain" description="Response regulatory" evidence="14">
    <location>
        <begin position="740"/>
        <end position="851"/>
    </location>
</feature>
<evidence type="ECO:0000256" key="10">
    <source>
        <dbReference type="ARBA" id="ARBA00022991"/>
    </source>
</evidence>
<dbReference type="Gene3D" id="3.30.450.20">
    <property type="entry name" value="PAS domain"/>
    <property type="match status" value="1"/>
</dbReference>
<dbReference type="GO" id="GO:0009881">
    <property type="term" value="F:photoreceptor activity"/>
    <property type="evidence" value="ECO:0007669"/>
    <property type="project" value="UniProtKB-KW"/>
</dbReference>
<dbReference type="GO" id="GO:0004673">
    <property type="term" value="F:protein histidine kinase activity"/>
    <property type="evidence" value="ECO:0007669"/>
    <property type="project" value="UniProtKB-EC"/>
</dbReference>
<keyword evidence="5" id="KW-0716">Sensory transduction</keyword>
<dbReference type="SMART" id="SM00911">
    <property type="entry name" value="HWE_HK"/>
    <property type="match status" value="1"/>
</dbReference>
<dbReference type="GO" id="GO:0009584">
    <property type="term" value="P:detection of visible light"/>
    <property type="evidence" value="ECO:0007669"/>
    <property type="project" value="InterPro"/>
</dbReference>
<keyword evidence="4 12" id="KW-0597">Phosphoprotein</keyword>
<dbReference type="InterPro" id="IPR035965">
    <property type="entry name" value="PAS-like_dom_sf"/>
</dbReference>
<dbReference type="Pfam" id="PF07536">
    <property type="entry name" value="HWE_HK"/>
    <property type="match status" value="1"/>
</dbReference>
<dbReference type="GO" id="GO:0006355">
    <property type="term" value="P:regulation of DNA-templated transcription"/>
    <property type="evidence" value="ECO:0007669"/>
    <property type="project" value="InterPro"/>
</dbReference>
<evidence type="ECO:0000256" key="9">
    <source>
        <dbReference type="ARBA" id="ARBA00022840"/>
    </source>
</evidence>
<keyword evidence="3" id="KW-0600">Photoreceptor protein</keyword>
<dbReference type="InterPro" id="IPR016132">
    <property type="entry name" value="Phyto_chromo_attachment"/>
</dbReference>
<comment type="catalytic activity">
    <reaction evidence="1">
        <text>ATP + protein L-histidine = ADP + protein N-phospho-L-histidine.</text>
        <dbReference type="EC" id="2.7.13.3"/>
    </reaction>
</comment>
<evidence type="ECO:0000256" key="8">
    <source>
        <dbReference type="ARBA" id="ARBA00022777"/>
    </source>
</evidence>
<evidence type="ECO:0000259" key="14">
    <source>
        <dbReference type="PROSITE" id="PS50110"/>
    </source>
</evidence>
<dbReference type="PRINTS" id="PR01033">
    <property type="entry name" value="PHYTOCHROME"/>
</dbReference>
<evidence type="ECO:0000256" key="12">
    <source>
        <dbReference type="PROSITE-ProRule" id="PRU00169"/>
    </source>
</evidence>
<dbReference type="SMART" id="SM00448">
    <property type="entry name" value="REC"/>
    <property type="match status" value="1"/>
</dbReference>
<organism evidence="15 16">
    <name type="scientific">Adonisia turfae CCMR0081</name>
    <dbReference type="NCBI Taxonomy" id="2292702"/>
    <lineage>
        <taxon>Bacteria</taxon>
        <taxon>Bacillati</taxon>
        <taxon>Cyanobacteriota</taxon>
        <taxon>Adonisia</taxon>
        <taxon>Adonisia turfae</taxon>
    </lineage>
</organism>
<evidence type="ECO:0000256" key="4">
    <source>
        <dbReference type="ARBA" id="ARBA00022553"/>
    </source>
</evidence>
<keyword evidence="7" id="KW-0547">Nucleotide-binding</keyword>
<dbReference type="Proteomes" id="UP000481033">
    <property type="component" value="Unassembled WGS sequence"/>
</dbReference>
<dbReference type="AlphaFoldDB" id="A0A6M0RLJ6"/>
<dbReference type="SUPFAM" id="SSF55781">
    <property type="entry name" value="GAF domain-like"/>
    <property type="match status" value="2"/>
</dbReference>
<dbReference type="EMBL" id="QXHD01000004">
    <property type="protein sequence ID" value="NEZ57124.1"/>
    <property type="molecule type" value="Genomic_DNA"/>
</dbReference>
<evidence type="ECO:0000313" key="16">
    <source>
        <dbReference type="Proteomes" id="UP000481033"/>
    </source>
</evidence>
<keyword evidence="16" id="KW-1185">Reference proteome</keyword>
<dbReference type="Pfam" id="PF00360">
    <property type="entry name" value="PHY"/>
    <property type="match status" value="1"/>
</dbReference>
<comment type="caution">
    <text evidence="15">The sequence shown here is derived from an EMBL/GenBank/DDBJ whole genome shotgun (WGS) entry which is preliminary data.</text>
</comment>
<dbReference type="PANTHER" id="PTHR41523:SF7">
    <property type="entry name" value="HISTIDINE KINASE"/>
    <property type="match status" value="1"/>
</dbReference>
<dbReference type="RefSeq" id="WP_163699167.1">
    <property type="nucleotide sequence ID" value="NZ_QXHD01000004.1"/>
</dbReference>
<dbReference type="InterPro" id="IPR011006">
    <property type="entry name" value="CheY-like_superfamily"/>
</dbReference>
<evidence type="ECO:0000256" key="3">
    <source>
        <dbReference type="ARBA" id="ARBA00022543"/>
    </source>
</evidence>
<dbReference type="GO" id="GO:0005524">
    <property type="term" value="F:ATP binding"/>
    <property type="evidence" value="ECO:0007669"/>
    <property type="project" value="UniProtKB-KW"/>
</dbReference>
<dbReference type="Pfam" id="PF08446">
    <property type="entry name" value="PAS_2"/>
    <property type="match status" value="1"/>
</dbReference>
<keyword evidence="9" id="KW-0067">ATP-binding</keyword>
<keyword evidence="8 15" id="KW-0418">Kinase</keyword>
<name>A0A6M0RLJ6_9CYAN</name>
<evidence type="ECO:0000256" key="1">
    <source>
        <dbReference type="ARBA" id="ARBA00000085"/>
    </source>
</evidence>
<dbReference type="Pfam" id="PF01590">
    <property type="entry name" value="GAF"/>
    <property type="match status" value="1"/>
</dbReference>
<dbReference type="Gene3D" id="3.30.450.40">
    <property type="match status" value="1"/>
</dbReference>
<dbReference type="SUPFAM" id="SSF55785">
    <property type="entry name" value="PYP-like sensor domain (PAS domain)"/>
    <property type="match status" value="1"/>
</dbReference>